<evidence type="ECO:0000256" key="6">
    <source>
        <dbReference type="ARBA" id="ARBA00023180"/>
    </source>
</evidence>
<dbReference type="Proteomes" id="UP000594262">
    <property type="component" value="Unplaced"/>
</dbReference>
<organism evidence="8 9">
    <name type="scientific">Clytia hemisphaerica</name>
    <dbReference type="NCBI Taxonomy" id="252671"/>
    <lineage>
        <taxon>Eukaryota</taxon>
        <taxon>Metazoa</taxon>
        <taxon>Cnidaria</taxon>
        <taxon>Hydrozoa</taxon>
        <taxon>Hydroidolina</taxon>
        <taxon>Leptothecata</taxon>
        <taxon>Obeliida</taxon>
        <taxon>Clytiidae</taxon>
        <taxon>Clytia</taxon>
    </lineage>
</organism>
<dbReference type="PROSITE" id="PS00131">
    <property type="entry name" value="CARBOXYPEPT_SER_SER"/>
    <property type="match status" value="1"/>
</dbReference>
<keyword evidence="5 7" id="KW-0378">Hydrolase</keyword>
<dbReference type="InterPro" id="IPR001563">
    <property type="entry name" value="Peptidase_S10"/>
</dbReference>
<dbReference type="PRINTS" id="PR00724">
    <property type="entry name" value="CRBOXYPTASEC"/>
</dbReference>
<dbReference type="InterPro" id="IPR029058">
    <property type="entry name" value="AB_hydrolase_fold"/>
</dbReference>
<keyword evidence="6" id="KW-0325">Glycoprotein</keyword>
<evidence type="ECO:0000256" key="5">
    <source>
        <dbReference type="ARBA" id="ARBA00022801"/>
    </source>
</evidence>
<evidence type="ECO:0000256" key="1">
    <source>
        <dbReference type="ARBA" id="ARBA00009431"/>
    </source>
</evidence>
<evidence type="ECO:0000313" key="8">
    <source>
        <dbReference type="EnsemblMetazoa" id="CLYHEMP010750.1"/>
    </source>
</evidence>
<keyword evidence="4 7" id="KW-0732">Signal</keyword>
<keyword evidence="2 7" id="KW-0121">Carboxypeptidase</keyword>
<evidence type="ECO:0000256" key="2">
    <source>
        <dbReference type="ARBA" id="ARBA00022645"/>
    </source>
</evidence>
<evidence type="ECO:0000256" key="7">
    <source>
        <dbReference type="RuleBase" id="RU361156"/>
    </source>
</evidence>
<dbReference type="GO" id="GO:0004185">
    <property type="term" value="F:serine-type carboxypeptidase activity"/>
    <property type="evidence" value="ECO:0007669"/>
    <property type="project" value="UniProtKB-UniRule"/>
</dbReference>
<name>A0A7M5VFA2_9CNID</name>
<dbReference type="PANTHER" id="PTHR11802:SF3">
    <property type="entry name" value="RETINOID-INDUCIBLE SERINE CARBOXYPEPTIDASE"/>
    <property type="match status" value="1"/>
</dbReference>
<feature type="signal peptide" evidence="7">
    <location>
        <begin position="1"/>
        <end position="20"/>
    </location>
</feature>
<accession>A0A7M5VFA2</accession>
<keyword evidence="9" id="KW-1185">Reference proteome</keyword>
<sequence>KKFKMKPMILLVTILPFLHGLMKDNNTGEAWGYVDVREGAHIFWWLYGQSANTPKNPTRPLVMWLQGGPGASSTGFGNLAEVGPLDENLSPRSGPWTSLADMLFVDAPVGSGFSYVEPPDTYTSTESQIDEDLYQFLKKFLSEMPEYQNTPFYIFGESYGGKMGASFGVRLQGGIQSGDVRANLRGLILGDAWISPTDSVATWAPFLKDANLISPTGFEAVSQMTKQTVDAADSGRYQEATELWKQTQGVIFQNTNNVNPFNIQQHNAPSCNKESTNALMNGQIRQKLQIIPPNVIWDSHRNDVFAAQSQEFMRPVINEVGQLLSSGLKVVIIQGQLDLLCDSPGTDAWIKKLPWGDLPQYLAAPLTTMSQGKMRRYKNLIYYDVSNAGHMVPIDKPSAGLEILQLAISD</sequence>
<dbReference type="Gene3D" id="3.40.50.1820">
    <property type="entry name" value="alpha/beta hydrolase"/>
    <property type="match status" value="1"/>
</dbReference>
<dbReference type="SUPFAM" id="SSF53474">
    <property type="entry name" value="alpha/beta-Hydrolases"/>
    <property type="match status" value="1"/>
</dbReference>
<feature type="chain" id="PRO_5029931717" description="Carboxypeptidase" evidence="7">
    <location>
        <begin position="21"/>
        <end position="410"/>
    </location>
</feature>
<reference evidence="8" key="1">
    <citation type="submission" date="2021-01" db="UniProtKB">
        <authorList>
            <consortium name="EnsemblMetazoa"/>
        </authorList>
    </citation>
    <scope>IDENTIFICATION</scope>
</reference>
<protein>
    <recommendedName>
        <fullName evidence="7">Carboxypeptidase</fullName>
        <ecNumber evidence="7">3.4.16.-</ecNumber>
    </recommendedName>
</protein>
<dbReference type="EC" id="3.4.16.-" evidence="7"/>
<dbReference type="AlphaFoldDB" id="A0A7M5VFA2"/>
<dbReference type="GO" id="GO:0006508">
    <property type="term" value="P:proteolysis"/>
    <property type="evidence" value="ECO:0007669"/>
    <property type="project" value="UniProtKB-KW"/>
</dbReference>
<dbReference type="PANTHER" id="PTHR11802">
    <property type="entry name" value="SERINE PROTEASE FAMILY S10 SERINE CARBOXYPEPTIDASE"/>
    <property type="match status" value="1"/>
</dbReference>
<comment type="similarity">
    <text evidence="1 7">Belongs to the peptidase S10 family.</text>
</comment>
<dbReference type="EnsemblMetazoa" id="CLYHEMT010750.1">
    <property type="protein sequence ID" value="CLYHEMP010750.1"/>
    <property type="gene ID" value="CLYHEMG010750"/>
</dbReference>
<dbReference type="OrthoDB" id="443318at2759"/>
<evidence type="ECO:0000256" key="3">
    <source>
        <dbReference type="ARBA" id="ARBA00022670"/>
    </source>
</evidence>
<dbReference type="Pfam" id="PF00450">
    <property type="entry name" value="Peptidase_S10"/>
    <property type="match status" value="1"/>
</dbReference>
<dbReference type="InterPro" id="IPR018202">
    <property type="entry name" value="Ser_caboxypep_ser_AS"/>
</dbReference>
<proteinExistence type="inferred from homology"/>
<keyword evidence="3 7" id="KW-0645">Protease</keyword>
<evidence type="ECO:0000256" key="4">
    <source>
        <dbReference type="ARBA" id="ARBA00022729"/>
    </source>
</evidence>
<evidence type="ECO:0000313" key="9">
    <source>
        <dbReference type="Proteomes" id="UP000594262"/>
    </source>
</evidence>